<dbReference type="Pfam" id="PF13692">
    <property type="entry name" value="Glyco_trans_1_4"/>
    <property type="match status" value="1"/>
</dbReference>
<organism evidence="2 3">
    <name type="scientific">Chloroflexus aurantiacus (strain ATCC 29366 / DSM 635 / J-10-fl)</name>
    <dbReference type="NCBI Taxonomy" id="324602"/>
    <lineage>
        <taxon>Bacteria</taxon>
        <taxon>Bacillati</taxon>
        <taxon>Chloroflexota</taxon>
        <taxon>Chloroflexia</taxon>
        <taxon>Chloroflexales</taxon>
        <taxon>Chloroflexineae</taxon>
        <taxon>Chloroflexaceae</taxon>
        <taxon>Chloroflexus</taxon>
    </lineage>
</organism>
<dbReference type="PANTHER" id="PTHR12526:SF600">
    <property type="entry name" value="GLYCOSYL TRANSFERASE GROUP 1"/>
    <property type="match status" value="1"/>
</dbReference>
<dbReference type="CAZy" id="GT4">
    <property type="family name" value="Glycosyltransferase Family 4"/>
</dbReference>
<dbReference type="eggNOG" id="COG0438">
    <property type="taxonomic scope" value="Bacteria"/>
</dbReference>
<keyword evidence="3" id="KW-1185">Reference proteome</keyword>
<protein>
    <submittedName>
        <fullName evidence="2">Glycosyl transferase group 1</fullName>
    </submittedName>
</protein>
<proteinExistence type="predicted"/>
<dbReference type="CDD" id="cd03794">
    <property type="entry name" value="GT4_WbuB-like"/>
    <property type="match status" value="1"/>
</dbReference>
<name>A9WAX7_CHLAA</name>
<dbReference type="InterPro" id="IPR028098">
    <property type="entry name" value="Glyco_trans_4-like_N"/>
</dbReference>
<feature type="domain" description="Glycosyltransferase subfamily 4-like N-terminal" evidence="1">
    <location>
        <begin position="20"/>
        <end position="181"/>
    </location>
</feature>
<reference evidence="3" key="1">
    <citation type="journal article" date="2011" name="BMC Genomics">
        <title>Complete genome sequence of the filamentous anoxygenic phototrophic bacterium Chloroflexus aurantiacus.</title>
        <authorList>
            <person name="Tang K.H."/>
            <person name="Barry K."/>
            <person name="Chertkov O."/>
            <person name="Dalin E."/>
            <person name="Han C.S."/>
            <person name="Hauser L.J."/>
            <person name="Honchak B.M."/>
            <person name="Karbach L.E."/>
            <person name="Land M.L."/>
            <person name="Lapidus A."/>
            <person name="Larimer F.W."/>
            <person name="Mikhailova N."/>
            <person name="Pitluck S."/>
            <person name="Pierson B.K."/>
            <person name="Blankenship R.E."/>
        </authorList>
    </citation>
    <scope>NUCLEOTIDE SEQUENCE [LARGE SCALE GENOMIC DNA]</scope>
    <source>
        <strain evidence="3">ATCC 29366 / DSM 635 / J-10-fl</strain>
    </source>
</reference>
<dbReference type="PATRIC" id="fig|324602.8.peg.1750"/>
<dbReference type="PANTHER" id="PTHR12526">
    <property type="entry name" value="GLYCOSYLTRANSFERASE"/>
    <property type="match status" value="1"/>
</dbReference>
<evidence type="ECO:0000313" key="3">
    <source>
        <dbReference type="Proteomes" id="UP000002008"/>
    </source>
</evidence>
<gene>
    <name evidence="2" type="ordered locus">Caur_1539</name>
</gene>
<dbReference type="Pfam" id="PF13579">
    <property type="entry name" value="Glyco_trans_4_4"/>
    <property type="match status" value="1"/>
</dbReference>
<sequence length="383" mass="41317">MRVTMIAPFGIRPKGTLLARMLPLAQALQQRGHIVTIVAPPIHNPADGGTARYAGGVMVVHTATPPIGGLAAAIWHTVALWQWARRTQPDVMHLFKPKGFGGLAVLARGRIPLVVDCDDWEGPGGWNDLLPYPPLAKALFAWQERDLPRRANAVTVVSHTLETLIWAMGVPPERVFYLPNGAPHVETPARSASSQPTIVLYTRFWELDLAEVATALAIIRRSRPDACLVLVGKGERGEEQQLLALAADQGWADMIDYRGWQEPTAIPAILAGADVALAPIRDTLINRARGMAKLVELLAAGLPIVASDVGTARDYLAPDAGLLVPPGDASALAAATLHLLADESARMRLRMAALAAAQRLRWENLAPIAEQAYRYAVAQSVLR</sequence>
<dbReference type="STRING" id="324602.Caur_1539"/>
<dbReference type="HOGENOM" id="CLU_009583_2_5_0"/>
<dbReference type="AlphaFoldDB" id="A9WAX7"/>
<accession>A9WAX7</accession>
<dbReference type="Proteomes" id="UP000002008">
    <property type="component" value="Chromosome"/>
</dbReference>
<dbReference type="RefSeq" id="WP_012257412.1">
    <property type="nucleotide sequence ID" value="NC_010175.1"/>
</dbReference>
<dbReference type="KEGG" id="cau:Caur_1539"/>
<evidence type="ECO:0000259" key="1">
    <source>
        <dbReference type="Pfam" id="PF13579"/>
    </source>
</evidence>
<dbReference type="EMBL" id="CP000909">
    <property type="protein sequence ID" value="ABY34758.1"/>
    <property type="molecule type" value="Genomic_DNA"/>
</dbReference>
<dbReference type="GO" id="GO:0016757">
    <property type="term" value="F:glycosyltransferase activity"/>
    <property type="evidence" value="ECO:0000318"/>
    <property type="project" value="GO_Central"/>
</dbReference>
<dbReference type="SUPFAM" id="SSF53756">
    <property type="entry name" value="UDP-Glycosyltransferase/glycogen phosphorylase"/>
    <property type="match status" value="1"/>
</dbReference>
<keyword evidence="2" id="KW-0808">Transferase</keyword>
<dbReference type="Gene3D" id="3.40.50.2000">
    <property type="entry name" value="Glycogen Phosphorylase B"/>
    <property type="match status" value="2"/>
</dbReference>
<evidence type="ECO:0000313" key="2">
    <source>
        <dbReference type="EMBL" id="ABY34758.1"/>
    </source>
</evidence>
<dbReference type="EnsemblBacteria" id="ABY34758">
    <property type="protein sequence ID" value="ABY34758"/>
    <property type="gene ID" value="Caur_1539"/>
</dbReference>
<dbReference type="InParanoid" id="A9WAX7"/>